<name>A0A8B6F5S5_MYTGA</name>
<dbReference type="Proteomes" id="UP000596742">
    <property type="component" value="Unassembled WGS sequence"/>
</dbReference>
<evidence type="ECO:0000313" key="1">
    <source>
        <dbReference type="EMBL" id="VDI43910.1"/>
    </source>
</evidence>
<dbReference type="OrthoDB" id="5966867at2759"/>
<reference evidence="1" key="1">
    <citation type="submission" date="2018-11" db="EMBL/GenBank/DDBJ databases">
        <authorList>
            <person name="Alioto T."/>
            <person name="Alioto T."/>
        </authorList>
    </citation>
    <scope>NUCLEOTIDE SEQUENCE</scope>
</reference>
<comment type="caution">
    <text evidence="1">The sequence shown here is derived from an EMBL/GenBank/DDBJ whole genome shotgun (WGS) entry which is preliminary data.</text>
</comment>
<evidence type="ECO:0000313" key="2">
    <source>
        <dbReference type="Proteomes" id="UP000596742"/>
    </source>
</evidence>
<dbReference type="AlphaFoldDB" id="A0A8B6F5S5"/>
<accession>A0A8B6F5S5</accession>
<sequence length="304" mass="34755">MDTSLQKTPGNYILHDNTSPDMIFGFLNTRYEESPVIYIAAQMLTSAASDSDVHMDTSVRKTPENDILQDNTSPAVQHRITDNTKGALHPQTDIWSIHNEAFIPNHDDYEALIKRALVEFVPTLKDSQDLVEFHIQHPYKELSTKKSNVESYNLLYKGSSSGEKETLFQTRNQLDRRGVISEVLTPINQSHMLAAQQILGLTKKDDFETKVGQDDIQKKYFLDKLANDIVAKFVATKEFKFDQLGKDQQKHDNNIQLAFIVQKVETFLVTKPWNMRSKDALDSLHGNMTSSFHATTYYIVIRKD</sequence>
<gene>
    <name evidence="1" type="ORF">MGAL_10B000416</name>
</gene>
<keyword evidence="2" id="KW-1185">Reference proteome</keyword>
<dbReference type="EMBL" id="UYJE01006200">
    <property type="protein sequence ID" value="VDI43910.1"/>
    <property type="molecule type" value="Genomic_DNA"/>
</dbReference>
<protein>
    <submittedName>
        <fullName evidence="1">Uncharacterized protein</fullName>
    </submittedName>
</protein>
<proteinExistence type="predicted"/>
<organism evidence="1 2">
    <name type="scientific">Mytilus galloprovincialis</name>
    <name type="common">Mediterranean mussel</name>
    <dbReference type="NCBI Taxonomy" id="29158"/>
    <lineage>
        <taxon>Eukaryota</taxon>
        <taxon>Metazoa</taxon>
        <taxon>Spiralia</taxon>
        <taxon>Lophotrochozoa</taxon>
        <taxon>Mollusca</taxon>
        <taxon>Bivalvia</taxon>
        <taxon>Autobranchia</taxon>
        <taxon>Pteriomorphia</taxon>
        <taxon>Mytilida</taxon>
        <taxon>Mytiloidea</taxon>
        <taxon>Mytilidae</taxon>
        <taxon>Mytilinae</taxon>
        <taxon>Mytilus</taxon>
    </lineage>
</organism>